<dbReference type="Pfam" id="PF20545">
    <property type="entry name" value="DUF6759"/>
    <property type="match status" value="1"/>
</dbReference>
<evidence type="ECO:0000313" key="3">
    <source>
        <dbReference type="Proteomes" id="UP001597394"/>
    </source>
</evidence>
<evidence type="ECO:0000259" key="1">
    <source>
        <dbReference type="Pfam" id="PF20545"/>
    </source>
</evidence>
<dbReference type="EMBL" id="JBHULG010000007">
    <property type="protein sequence ID" value="MFD2545904.1"/>
    <property type="molecule type" value="Genomic_DNA"/>
</dbReference>
<dbReference type="InterPro" id="IPR046647">
    <property type="entry name" value="DUF6759"/>
</dbReference>
<organism evidence="2 3">
    <name type="scientific">Kaistella montana</name>
    <dbReference type="NCBI Taxonomy" id="1849733"/>
    <lineage>
        <taxon>Bacteria</taxon>
        <taxon>Pseudomonadati</taxon>
        <taxon>Bacteroidota</taxon>
        <taxon>Flavobacteriia</taxon>
        <taxon>Flavobacteriales</taxon>
        <taxon>Weeksellaceae</taxon>
        <taxon>Chryseobacterium group</taxon>
        <taxon>Kaistella</taxon>
    </lineage>
</organism>
<proteinExistence type="predicted"/>
<protein>
    <submittedName>
        <fullName evidence="2">DUF6759 domain-containing protein</fullName>
    </submittedName>
</protein>
<feature type="domain" description="DUF6759" evidence="1">
    <location>
        <begin position="50"/>
        <end position="144"/>
    </location>
</feature>
<evidence type="ECO:0000313" key="2">
    <source>
        <dbReference type="EMBL" id="MFD2545904.1"/>
    </source>
</evidence>
<dbReference type="RefSeq" id="WP_255930603.1">
    <property type="nucleotide sequence ID" value="NZ_JANFQP010000003.1"/>
</dbReference>
<sequence>MRSYSLFLLLFLLVQCDVFPSTIPIYQPRTSSASANESKEFDELMEKDQINKKKVTAEVLTYLLNDTEYDDPKTAAVIENNSNCNIILRLVEIQGNRIYNLPIPKNSKNQFIIYKGSYTLKSNVCDAKYYSQKLISTPLLLKLSGN</sequence>
<name>A0ABW5KCJ7_9FLAO</name>
<keyword evidence="3" id="KW-1185">Reference proteome</keyword>
<gene>
    <name evidence="2" type="ORF">ACFSO8_10590</name>
</gene>
<accession>A0ABW5KCJ7</accession>
<comment type="caution">
    <text evidence="2">The sequence shown here is derived from an EMBL/GenBank/DDBJ whole genome shotgun (WGS) entry which is preliminary data.</text>
</comment>
<reference evidence="3" key="1">
    <citation type="journal article" date="2019" name="Int. J. Syst. Evol. Microbiol.">
        <title>The Global Catalogue of Microorganisms (GCM) 10K type strain sequencing project: providing services to taxonomists for standard genome sequencing and annotation.</title>
        <authorList>
            <consortium name="The Broad Institute Genomics Platform"/>
            <consortium name="The Broad Institute Genome Sequencing Center for Infectious Disease"/>
            <person name="Wu L."/>
            <person name="Ma J."/>
        </authorList>
    </citation>
    <scope>NUCLEOTIDE SEQUENCE [LARGE SCALE GENOMIC DNA]</scope>
    <source>
        <strain evidence="3">KCTC 52204</strain>
    </source>
</reference>
<dbReference type="Proteomes" id="UP001597394">
    <property type="component" value="Unassembled WGS sequence"/>
</dbReference>